<dbReference type="KEGG" id="haly:HYG82_17285"/>
<organism evidence="1 2">
    <name type="scientific">Natrinema halophilum</name>
    <dbReference type="NCBI Taxonomy" id="1699371"/>
    <lineage>
        <taxon>Archaea</taxon>
        <taxon>Methanobacteriati</taxon>
        <taxon>Methanobacteriota</taxon>
        <taxon>Stenosarchaea group</taxon>
        <taxon>Halobacteria</taxon>
        <taxon>Halobacteriales</taxon>
        <taxon>Natrialbaceae</taxon>
        <taxon>Natrinema</taxon>
    </lineage>
</organism>
<keyword evidence="2" id="KW-1185">Reference proteome</keyword>
<proteinExistence type="predicted"/>
<accession>A0A7D5GWB3</accession>
<protein>
    <recommendedName>
        <fullName evidence="3">DUF2064 domain-containing protein</fullName>
    </recommendedName>
</protein>
<dbReference type="InterPro" id="IPR029044">
    <property type="entry name" value="Nucleotide-diphossugar_trans"/>
</dbReference>
<dbReference type="PANTHER" id="PTHR36529">
    <property type="entry name" value="SLL1095 PROTEIN"/>
    <property type="match status" value="1"/>
</dbReference>
<evidence type="ECO:0008006" key="3">
    <source>
        <dbReference type="Google" id="ProtNLM"/>
    </source>
</evidence>
<dbReference type="OrthoDB" id="168607at2157"/>
<dbReference type="GeneID" id="56035082"/>
<gene>
    <name evidence="1" type="ORF">HYG82_17285</name>
</gene>
<dbReference type="AlphaFoldDB" id="A0A7D5GWB3"/>
<sequence>MIVVVPVDPPREGLVLSSLVEQSPISDGEAVSLYEAAVADVLWAVARSGGDLLINYRDAESLPEAHSGGDPESEVRALAVDVLGESADVRFERQVGSSRSARVGNTVAHLLEREDAQSVGVLEPTVPLVNRTEIDGAAMSLRRHDVVLGPADGGRTYFAGFSEPIDFADAYATPELSSLAQRAVADGFGVGFAPMLPTVATPAGLRSTLVGLEARRVADRPIAEATAALVDELGISVGEDGGLVRE</sequence>
<dbReference type="Gene3D" id="3.90.550.10">
    <property type="entry name" value="Spore Coat Polysaccharide Biosynthesis Protein SpsA, Chain A"/>
    <property type="match status" value="1"/>
</dbReference>
<evidence type="ECO:0000313" key="2">
    <source>
        <dbReference type="Proteomes" id="UP000509241"/>
    </source>
</evidence>
<dbReference type="PANTHER" id="PTHR36529:SF1">
    <property type="entry name" value="GLYCOSYLTRANSFERASE"/>
    <property type="match status" value="1"/>
</dbReference>
<reference evidence="1 2" key="1">
    <citation type="submission" date="2020-07" db="EMBL/GenBank/DDBJ databases">
        <authorList>
            <person name="Cui H."/>
        </authorList>
    </citation>
    <scope>NUCLEOTIDE SEQUENCE [LARGE SCALE GENOMIC DNA]</scope>
    <source>
        <strain evidence="1 2">YPL8</strain>
    </source>
</reference>
<dbReference type="InterPro" id="IPR018641">
    <property type="entry name" value="Trfase_1_rSAM/seldom-assoc"/>
</dbReference>
<dbReference type="Proteomes" id="UP000509241">
    <property type="component" value="Chromosome"/>
</dbReference>
<dbReference type="RefSeq" id="WP_179264617.1">
    <property type="nucleotide sequence ID" value="NZ_CP058601.1"/>
</dbReference>
<name>A0A7D5GWB3_9EURY</name>
<evidence type="ECO:0000313" key="1">
    <source>
        <dbReference type="EMBL" id="QLG51266.1"/>
    </source>
</evidence>
<dbReference type="EMBL" id="CP058601">
    <property type="protein sequence ID" value="QLG51266.1"/>
    <property type="molecule type" value="Genomic_DNA"/>
</dbReference>